<accession>A0ABV7T4K4</accession>
<organism evidence="9 10">
    <name type="scientific">Stutzerimonas tarimensis</name>
    <dbReference type="NCBI Taxonomy" id="1507735"/>
    <lineage>
        <taxon>Bacteria</taxon>
        <taxon>Pseudomonadati</taxon>
        <taxon>Pseudomonadota</taxon>
        <taxon>Gammaproteobacteria</taxon>
        <taxon>Pseudomonadales</taxon>
        <taxon>Pseudomonadaceae</taxon>
        <taxon>Stutzerimonas</taxon>
    </lineage>
</organism>
<keyword evidence="10" id="KW-1185">Reference proteome</keyword>
<dbReference type="PANTHER" id="PTHR34702:SF1">
    <property type="entry name" value="NA(+)_H(+) ANTIPORTER SUBUNIT F"/>
    <property type="match status" value="1"/>
</dbReference>
<comment type="subcellular location">
    <subcellularLocation>
        <location evidence="1">Cell membrane</location>
        <topology evidence="1">Multi-pass membrane protein</topology>
    </subcellularLocation>
</comment>
<feature type="transmembrane region" description="Helical" evidence="8">
    <location>
        <begin position="41"/>
        <end position="61"/>
    </location>
</feature>
<dbReference type="RefSeq" id="WP_386364383.1">
    <property type="nucleotide sequence ID" value="NZ_JBHRXZ010000022.1"/>
</dbReference>
<comment type="caution">
    <text evidence="9">The sequence shown here is derived from an EMBL/GenBank/DDBJ whole genome shotgun (WGS) entry which is preliminary data.</text>
</comment>
<dbReference type="Proteomes" id="UP001595630">
    <property type="component" value="Unassembled WGS sequence"/>
</dbReference>
<feature type="transmembrane region" description="Helical" evidence="8">
    <location>
        <begin position="67"/>
        <end position="90"/>
    </location>
</feature>
<keyword evidence="6 8" id="KW-1133">Transmembrane helix</keyword>
<evidence type="ECO:0000313" key="9">
    <source>
        <dbReference type="EMBL" id="MFC3608125.1"/>
    </source>
</evidence>
<evidence type="ECO:0000256" key="6">
    <source>
        <dbReference type="ARBA" id="ARBA00022989"/>
    </source>
</evidence>
<comment type="similarity">
    <text evidence="2">Belongs to the CPA3 antiporters (TC 2.A.63) subunit F family.</text>
</comment>
<sequence>MVTTLSEAQSYISGILLLYVMVPLAVTMWRMIVGATVVDRVVALDMLTGVGVAIAALVAGATGRREFLDVGFGLGLIGFVGTCAFAAFIVRKGRKVK</sequence>
<protein>
    <submittedName>
        <fullName evidence="9">Monovalent cation/H+ antiporter complex subunit F</fullName>
    </submittedName>
</protein>
<dbReference type="Pfam" id="PF04066">
    <property type="entry name" value="MrpF_PhaF"/>
    <property type="match status" value="1"/>
</dbReference>
<evidence type="ECO:0000313" key="10">
    <source>
        <dbReference type="Proteomes" id="UP001595630"/>
    </source>
</evidence>
<name>A0ABV7T4K4_9GAMM</name>
<reference evidence="10" key="1">
    <citation type="journal article" date="2019" name="Int. J. Syst. Evol. Microbiol.">
        <title>The Global Catalogue of Microorganisms (GCM) 10K type strain sequencing project: providing services to taxonomists for standard genome sequencing and annotation.</title>
        <authorList>
            <consortium name="The Broad Institute Genomics Platform"/>
            <consortium name="The Broad Institute Genome Sequencing Center for Infectious Disease"/>
            <person name="Wu L."/>
            <person name="Ma J."/>
        </authorList>
    </citation>
    <scope>NUCLEOTIDE SEQUENCE [LARGE SCALE GENOMIC DNA]</scope>
    <source>
        <strain evidence="10">KCTC 42447</strain>
    </source>
</reference>
<evidence type="ECO:0000256" key="7">
    <source>
        <dbReference type="ARBA" id="ARBA00023136"/>
    </source>
</evidence>
<feature type="transmembrane region" description="Helical" evidence="8">
    <location>
        <begin position="12"/>
        <end position="29"/>
    </location>
</feature>
<keyword evidence="7 8" id="KW-0472">Membrane</keyword>
<gene>
    <name evidence="9" type="ORF">ACFOMF_10080</name>
</gene>
<keyword evidence="4" id="KW-1003">Cell membrane</keyword>
<evidence type="ECO:0000256" key="4">
    <source>
        <dbReference type="ARBA" id="ARBA00022475"/>
    </source>
</evidence>
<evidence type="ECO:0000256" key="8">
    <source>
        <dbReference type="SAM" id="Phobius"/>
    </source>
</evidence>
<dbReference type="EMBL" id="JBHRXZ010000022">
    <property type="protein sequence ID" value="MFC3608125.1"/>
    <property type="molecule type" value="Genomic_DNA"/>
</dbReference>
<evidence type="ECO:0000256" key="3">
    <source>
        <dbReference type="ARBA" id="ARBA00022448"/>
    </source>
</evidence>
<evidence type="ECO:0000256" key="5">
    <source>
        <dbReference type="ARBA" id="ARBA00022692"/>
    </source>
</evidence>
<dbReference type="PANTHER" id="PTHR34702">
    <property type="entry name" value="NA(+)/H(+) ANTIPORTER SUBUNIT F1"/>
    <property type="match status" value="1"/>
</dbReference>
<evidence type="ECO:0000256" key="2">
    <source>
        <dbReference type="ARBA" id="ARBA00009212"/>
    </source>
</evidence>
<keyword evidence="3" id="KW-0813">Transport</keyword>
<proteinExistence type="inferred from homology"/>
<dbReference type="InterPro" id="IPR007208">
    <property type="entry name" value="MrpF/PhaF-like"/>
</dbReference>
<evidence type="ECO:0000256" key="1">
    <source>
        <dbReference type="ARBA" id="ARBA00004651"/>
    </source>
</evidence>
<keyword evidence="5 8" id="KW-0812">Transmembrane</keyword>